<dbReference type="RefSeq" id="WP_157522765.1">
    <property type="nucleotide sequence ID" value="NZ_CP066775.1"/>
</dbReference>
<dbReference type="PROSITE" id="PS50935">
    <property type="entry name" value="SSB"/>
    <property type="match status" value="1"/>
</dbReference>
<evidence type="ECO:0000313" key="2">
    <source>
        <dbReference type="EMBL" id="QQL50215.1"/>
    </source>
</evidence>
<dbReference type="KEGG" id="mgik:GO620_001820"/>
<dbReference type="GO" id="GO:0003697">
    <property type="term" value="F:single-stranded DNA binding"/>
    <property type="evidence" value="ECO:0007669"/>
    <property type="project" value="InterPro"/>
</dbReference>
<dbReference type="InterPro" id="IPR000424">
    <property type="entry name" value="Primosome_PriB/ssb"/>
</dbReference>
<evidence type="ECO:0000256" key="1">
    <source>
        <dbReference type="ARBA" id="ARBA00023125"/>
    </source>
</evidence>
<keyword evidence="3" id="KW-1185">Reference proteome</keyword>
<dbReference type="SUPFAM" id="SSF50249">
    <property type="entry name" value="Nucleic acid-binding proteins"/>
    <property type="match status" value="1"/>
</dbReference>
<dbReference type="Gene3D" id="2.40.50.140">
    <property type="entry name" value="Nucleic acid-binding proteins"/>
    <property type="match status" value="1"/>
</dbReference>
<dbReference type="AlphaFoldDB" id="A0A6I4HUG0"/>
<evidence type="ECO:0000313" key="3">
    <source>
        <dbReference type="Proteomes" id="UP000429232"/>
    </source>
</evidence>
<dbReference type="Pfam" id="PF00436">
    <property type="entry name" value="SSB"/>
    <property type="match status" value="1"/>
</dbReference>
<dbReference type="EMBL" id="CP066775">
    <property type="protein sequence ID" value="QQL50215.1"/>
    <property type="molecule type" value="Genomic_DNA"/>
</dbReference>
<name>A0A6I4HUG0_9SPHI</name>
<gene>
    <name evidence="2" type="ORF">GO620_001820</name>
</gene>
<protein>
    <submittedName>
        <fullName evidence="2">Single-stranded DNA-binding protein</fullName>
    </submittedName>
</protein>
<accession>A0A6I4HUG0</accession>
<dbReference type="InterPro" id="IPR012340">
    <property type="entry name" value="NA-bd_OB-fold"/>
</dbReference>
<dbReference type="Proteomes" id="UP000429232">
    <property type="component" value="Chromosome"/>
</dbReference>
<sequence>MAKLTKHSSVNRVILAGKIVNAPSIIKEHSNKFYHFLLQTTENINSGKGPILHNELHVVNYSLENPLLKHMDLRPGLLLYIQGSLRTNTIIDVDDTRHYRTIILATNIEIITI</sequence>
<proteinExistence type="predicted"/>
<reference evidence="2 3" key="1">
    <citation type="submission" date="2020-12" db="EMBL/GenBank/DDBJ databases">
        <title>HMF7856_wgs.fasta genome submission.</title>
        <authorList>
            <person name="Kang H."/>
            <person name="Kim H."/>
            <person name="Joh K."/>
        </authorList>
    </citation>
    <scope>NUCLEOTIDE SEQUENCE [LARGE SCALE GENOMIC DNA]</scope>
    <source>
        <strain evidence="2 3">HMF7856</strain>
    </source>
</reference>
<keyword evidence="1 2" id="KW-0238">DNA-binding</keyword>
<organism evidence="2 3">
    <name type="scientific">Mucilaginibacter ginkgonis</name>
    <dbReference type="NCBI Taxonomy" id="2682091"/>
    <lineage>
        <taxon>Bacteria</taxon>
        <taxon>Pseudomonadati</taxon>
        <taxon>Bacteroidota</taxon>
        <taxon>Sphingobacteriia</taxon>
        <taxon>Sphingobacteriales</taxon>
        <taxon>Sphingobacteriaceae</taxon>
        <taxon>Mucilaginibacter</taxon>
    </lineage>
</organism>